<comment type="cofactor">
    <cofactor evidence="1">
        <name>Zn(2+)</name>
        <dbReference type="ChEBI" id="CHEBI:29105"/>
    </cofactor>
</comment>
<dbReference type="InterPro" id="IPR004387">
    <property type="entry name" value="Pept_M50_Zn"/>
</dbReference>
<gene>
    <name evidence="3" type="ORF">GCM10007100_01160</name>
</gene>
<dbReference type="Gene3D" id="2.30.42.10">
    <property type="match status" value="2"/>
</dbReference>
<keyword evidence="4" id="KW-1185">Reference proteome</keyword>
<evidence type="ECO:0000313" key="4">
    <source>
        <dbReference type="Proteomes" id="UP000644507"/>
    </source>
</evidence>
<protein>
    <recommendedName>
        <fullName evidence="2">PDZ domain-containing protein</fullName>
    </recommendedName>
</protein>
<reference evidence="3" key="1">
    <citation type="journal article" date="2014" name="Int. J. Syst. Evol. Microbiol.">
        <title>Complete genome sequence of Corynebacterium casei LMG S-19264T (=DSM 44701T), isolated from a smear-ripened cheese.</title>
        <authorList>
            <consortium name="US DOE Joint Genome Institute (JGI-PGF)"/>
            <person name="Walter F."/>
            <person name="Albersmeier A."/>
            <person name="Kalinowski J."/>
            <person name="Ruckert C."/>
        </authorList>
    </citation>
    <scope>NUCLEOTIDE SEQUENCE</scope>
    <source>
        <strain evidence="3">KCTC 12988</strain>
    </source>
</reference>
<dbReference type="InterPro" id="IPR001478">
    <property type="entry name" value="PDZ"/>
</dbReference>
<dbReference type="PANTHER" id="PTHR42837">
    <property type="entry name" value="REGULATOR OF SIGMA-E PROTEASE RSEP"/>
    <property type="match status" value="1"/>
</dbReference>
<dbReference type="GO" id="GO:0006508">
    <property type="term" value="P:proteolysis"/>
    <property type="evidence" value="ECO:0007669"/>
    <property type="project" value="InterPro"/>
</dbReference>
<dbReference type="Pfam" id="PF13180">
    <property type="entry name" value="PDZ_2"/>
    <property type="match status" value="1"/>
</dbReference>
<dbReference type="InterPro" id="IPR036034">
    <property type="entry name" value="PDZ_sf"/>
</dbReference>
<dbReference type="Proteomes" id="UP000644507">
    <property type="component" value="Unassembled WGS sequence"/>
</dbReference>
<dbReference type="AlphaFoldDB" id="A0A918TB36"/>
<evidence type="ECO:0000256" key="1">
    <source>
        <dbReference type="ARBA" id="ARBA00001947"/>
    </source>
</evidence>
<evidence type="ECO:0000313" key="3">
    <source>
        <dbReference type="EMBL" id="GHC40447.1"/>
    </source>
</evidence>
<dbReference type="GO" id="GO:0016020">
    <property type="term" value="C:membrane"/>
    <property type="evidence" value="ECO:0007669"/>
    <property type="project" value="InterPro"/>
</dbReference>
<dbReference type="GO" id="GO:0004222">
    <property type="term" value="F:metalloendopeptidase activity"/>
    <property type="evidence" value="ECO:0007669"/>
    <property type="project" value="InterPro"/>
</dbReference>
<comment type="caution">
    <text evidence="3">The sequence shown here is derived from an EMBL/GenBank/DDBJ whole genome shotgun (WGS) entry which is preliminary data.</text>
</comment>
<sequence>MGKELAQYVRVRVTDLEEINLALFDFDRHNAIYYFVLNSSEEIYLRYGGRDAASAGSYLDLQSFEIALRKGLEEHREFRKQPERPKRKVEEFFAKDIVSLNREILAKNRCVECHLVADYEAVDLEKAGQLFKPRDMYRSPDIRTLGLNLNVPKGLEILEPTGVAKEAGIEPGDVISSLDQTRVLTFADLQYHLDQVDRKAKKLPLAVQRGGETVEVDLTLPNEWWVTDLTHRHWSIEPQLYFESTPLNEAEKARLSLPKEGFASRVNALSLALMFNEAHELKVGDIITAVGGQQSDELTRDVMTHLRLRYQAGAEVELEVLREGKERKLSLKTGQLSFRK</sequence>
<proteinExistence type="predicted"/>
<reference evidence="3" key="2">
    <citation type="submission" date="2020-09" db="EMBL/GenBank/DDBJ databases">
        <authorList>
            <person name="Sun Q."/>
            <person name="Kim S."/>
        </authorList>
    </citation>
    <scope>NUCLEOTIDE SEQUENCE</scope>
    <source>
        <strain evidence="3">KCTC 12988</strain>
    </source>
</reference>
<organism evidence="3 4">
    <name type="scientific">Roseibacillus persicicus</name>
    <dbReference type="NCBI Taxonomy" id="454148"/>
    <lineage>
        <taxon>Bacteria</taxon>
        <taxon>Pseudomonadati</taxon>
        <taxon>Verrucomicrobiota</taxon>
        <taxon>Verrucomicrobiia</taxon>
        <taxon>Verrucomicrobiales</taxon>
        <taxon>Verrucomicrobiaceae</taxon>
        <taxon>Roseibacillus</taxon>
    </lineage>
</organism>
<dbReference type="NCBIfam" id="NF041199">
    <property type="entry name" value="trx7_PDZ_seleno"/>
    <property type="match status" value="1"/>
</dbReference>
<name>A0A918TB36_9BACT</name>
<dbReference type="EMBL" id="BMXI01000001">
    <property type="protein sequence ID" value="GHC40447.1"/>
    <property type="molecule type" value="Genomic_DNA"/>
</dbReference>
<feature type="domain" description="PDZ" evidence="2">
    <location>
        <begin position="278"/>
        <end position="332"/>
    </location>
</feature>
<dbReference type="SUPFAM" id="SSF50156">
    <property type="entry name" value="PDZ domain-like"/>
    <property type="match status" value="2"/>
</dbReference>
<accession>A0A918TB36</accession>
<evidence type="ECO:0000259" key="2">
    <source>
        <dbReference type="Pfam" id="PF13180"/>
    </source>
</evidence>
<dbReference type="PANTHER" id="PTHR42837:SF2">
    <property type="entry name" value="MEMBRANE METALLOPROTEASE ARASP2, CHLOROPLASTIC-RELATED"/>
    <property type="match status" value="1"/>
</dbReference>